<dbReference type="Proteomes" id="UP000290189">
    <property type="component" value="Unassembled WGS sequence"/>
</dbReference>
<sequence length="217" mass="24866">MPASVSAYYDLGIRRLQEAFRLAEDDMDVPNEDRLECFSREALHLAKADLTFVPPRSLDEKKALIGEGGTPPFETVTGNVAVGLRRKDEWEMERHYAASRSLFPLVSLQMRINLFVDGVRLKKLSEPLENDPELNLTINVYQRNADKVYELAKRLELGSVDEKGAKVLPDHPAMHLPLDIVYYGRQVPKHAAVHKRFTLDFKPLVHTMRRTIKAFRK</sequence>
<keyword evidence="1" id="KW-0496">Mitochondrion</keyword>
<name>A0A3P3YG79_PLABS</name>
<geneLocation type="mitochondrion" evidence="1"/>
<evidence type="ECO:0000313" key="2">
    <source>
        <dbReference type="Proteomes" id="UP000290189"/>
    </source>
</evidence>
<protein>
    <submittedName>
        <fullName evidence="1">Uncharacterized protein</fullName>
    </submittedName>
</protein>
<organism evidence="1 2">
    <name type="scientific">Plasmodiophora brassicae</name>
    <name type="common">Clubroot disease agent</name>
    <dbReference type="NCBI Taxonomy" id="37360"/>
    <lineage>
        <taxon>Eukaryota</taxon>
        <taxon>Sar</taxon>
        <taxon>Rhizaria</taxon>
        <taxon>Endomyxa</taxon>
        <taxon>Phytomyxea</taxon>
        <taxon>Plasmodiophorida</taxon>
        <taxon>Plasmodiophoridae</taxon>
        <taxon>Plasmodiophora</taxon>
    </lineage>
</organism>
<accession>A0A3P3YG79</accession>
<dbReference type="AlphaFoldDB" id="A0A3P3YG79"/>
<dbReference type="EMBL" id="OVEO01000011">
    <property type="protein sequence ID" value="SPQ99188.1"/>
    <property type="molecule type" value="Genomic_DNA"/>
</dbReference>
<evidence type="ECO:0000313" key="1">
    <source>
        <dbReference type="EMBL" id="SPQ99188.1"/>
    </source>
</evidence>
<reference evidence="1 2" key="1">
    <citation type="submission" date="2018-03" db="EMBL/GenBank/DDBJ databases">
        <authorList>
            <person name="Fogelqvist J."/>
        </authorList>
    </citation>
    <scope>NUCLEOTIDE SEQUENCE [LARGE SCALE GENOMIC DNA]</scope>
</reference>
<gene>
    <name evidence="1" type="ORF">PLBR_LOCUS6403</name>
</gene>
<proteinExistence type="predicted"/>